<dbReference type="InterPro" id="IPR001214">
    <property type="entry name" value="SET_dom"/>
</dbReference>
<dbReference type="GO" id="GO:0032259">
    <property type="term" value="P:methylation"/>
    <property type="evidence" value="ECO:0007669"/>
    <property type="project" value="UniProtKB-KW"/>
</dbReference>
<dbReference type="GO" id="GO:0005737">
    <property type="term" value="C:cytoplasm"/>
    <property type="evidence" value="ECO:0007669"/>
    <property type="project" value="TreeGrafter"/>
</dbReference>
<keyword evidence="4" id="KW-0802">TPR repeat</keyword>
<keyword evidence="3" id="KW-0949">S-adenosyl-L-methionine</keyword>
<dbReference type="GO" id="GO:0042826">
    <property type="term" value="F:histone deacetylase binding"/>
    <property type="evidence" value="ECO:0007669"/>
    <property type="project" value="TreeGrafter"/>
</dbReference>
<evidence type="ECO:0000313" key="6">
    <source>
        <dbReference type="EMBL" id="CAD8183993.1"/>
    </source>
</evidence>
<gene>
    <name evidence="6" type="ORF">POCTA_138.1.T0820088</name>
</gene>
<dbReference type="OMA" id="VECELMI"/>
<dbReference type="OrthoDB" id="438641at2759"/>
<protein>
    <recommendedName>
        <fullName evidence="5">SET domain-containing protein</fullName>
    </recommendedName>
</protein>
<comment type="caution">
    <text evidence="6">The sequence shown here is derived from an EMBL/GenBank/DDBJ whole genome shotgun (WGS) entry which is preliminary data.</text>
</comment>
<organism evidence="6 7">
    <name type="scientific">Paramecium octaurelia</name>
    <dbReference type="NCBI Taxonomy" id="43137"/>
    <lineage>
        <taxon>Eukaryota</taxon>
        <taxon>Sar</taxon>
        <taxon>Alveolata</taxon>
        <taxon>Ciliophora</taxon>
        <taxon>Intramacronucleata</taxon>
        <taxon>Oligohymenophorea</taxon>
        <taxon>Peniculida</taxon>
        <taxon>Parameciidae</taxon>
        <taxon>Paramecium</taxon>
    </lineage>
</organism>
<evidence type="ECO:0000313" key="7">
    <source>
        <dbReference type="Proteomes" id="UP000683925"/>
    </source>
</evidence>
<keyword evidence="1" id="KW-0489">Methyltransferase</keyword>
<proteinExistence type="predicted"/>
<feature type="domain" description="SET" evidence="5">
    <location>
        <begin position="292"/>
        <end position="467"/>
    </location>
</feature>
<dbReference type="AlphaFoldDB" id="A0A8S1W564"/>
<accession>A0A8S1W564</accession>
<feature type="repeat" description="TPR" evidence="4">
    <location>
        <begin position="179"/>
        <end position="212"/>
    </location>
</feature>
<dbReference type="SMART" id="SM00028">
    <property type="entry name" value="TPR"/>
    <property type="match status" value="2"/>
</dbReference>
<dbReference type="PROSITE" id="PS50005">
    <property type="entry name" value="TPR"/>
    <property type="match status" value="1"/>
</dbReference>
<dbReference type="PROSITE" id="PS50280">
    <property type="entry name" value="SET"/>
    <property type="match status" value="1"/>
</dbReference>
<dbReference type="InterPro" id="IPR019734">
    <property type="entry name" value="TPR_rpt"/>
</dbReference>
<keyword evidence="2" id="KW-0808">Transferase</keyword>
<dbReference type="InterPro" id="IPR052097">
    <property type="entry name" value="SET-MYND_domain_protein"/>
</dbReference>
<evidence type="ECO:0000256" key="2">
    <source>
        <dbReference type="ARBA" id="ARBA00022679"/>
    </source>
</evidence>
<name>A0A8S1W564_PAROT</name>
<dbReference type="PANTHER" id="PTHR46165">
    <property type="entry name" value="SET AND MYND DOMAIN-CONTAINING PROTEIN 4"/>
    <property type="match status" value="1"/>
</dbReference>
<dbReference type="Pfam" id="PF14559">
    <property type="entry name" value="TPR_19"/>
    <property type="match status" value="1"/>
</dbReference>
<dbReference type="Proteomes" id="UP000683925">
    <property type="component" value="Unassembled WGS sequence"/>
</dbReference>
<dbReference type="Pfam" id="PF00856">
    <property type="entry name" value="SET"/>
    <property type="match status" value="1"/>
</dbReference>
<keyword evidence="7" id="KW-1185">Reference proteome</keyword>
<dbReference type="GO" id="GO:0005634">
    <property type="term" value="C:nucleus"/>
    <property type="evidence" value="ECO:0007669"/>
    <property type="project" value="TreeGrafter"/>
</dbReference>
<evidence type="ECO:0000256" key="3">
    <source>
        <dbReference type="ARBA" id="ARBA00022691"/>
    </source>
</evidence>
<evidence type="ECO:0000256" key="1">
    <source>
        <dbReference type="ARBA" id="ARBA00022603"/>
    </source>
</evidence>
<evidence type="ECO:0000259" key="5">
    <source>
        <dbReference type="PROSITE" id="PS50280"/>
    </source>
</evidence>
<dbReference type="PANTHER" id="PTHR46165:SF2">
    <property type="entry name" value="SET AND MYND DOMAIN-CONTAINING PROTEIN 4"/>
    <property type="match status" value="1"/>
</dbReference>
<dbReference type="GO" id="GO:0008168">
    <property type="term" value="F:methyltransferase activity"/>
    <property type="evidence" value="ECO:0007669"/>
    <property type="project" value="UniProtKB-KW"/>
</dbReference>
<evidence type="ECO:0000256" key="4">
    <source>
        <dbReference type="PROSITE-ProRule" id="PRU00339"/>
    </source>
</evidence>
<sequence length="641" mass="75658">MADIPAHVLAIHSQKNDPPLQQIEKTPKLPIQEMKLIDVEELMENKNMNNQYIVVQVYQIDWKNSTQYLIVRDFNEIWLNLTILQQNRLCNYQINDWLIVKNPRLIEFGIFIQDSQDVVAINQFTYQAMMNSEIDQTDPAQLKETGNQYFKLQQYRLAYEAYSMVIKYDHANKTNLIQEQCYNNRAQCLFQLGYIQEAVNDLNQVLQLNPQNEKAILRQALCYLKLQNPNDAKKLLESLPNHKTDKDIVFKLVECELMIKHLSGNIDLISLLNQYVNQDEFSFEKINNFKHKSIERKKSNLGGLGLFVNQPIPKGTLLVVEHPMHKIKQNQTLGMHQRDDVYEEIRQQAFNNKQFAEKLFNLYDGTNNYSLKLVKQDFEYQLQNYVVDLLRIESIFRYNAHAFQLLKVFTKNKQIKYLDQSEGLWFTLSQVNHSLTPNIFYYFLGELLIVVSAKNIEKDEEILVQYHPPLNQKEYQNNLKSHNIPLDQKLVQQNQQWKMDEQFNEIKTIIKAVKTSKSLKDLTTYTLSNPNVIQQIKEKYPIKYLKIVQQVSFDLFQVKKIKEYLDLKFQGLVFQFDQYPQCSTIQDFFMFLTVVSQGSDIEKEMVNFIFRVGILMFGEAFLKNQNSEDLIFSLGFKQIKK</sequence>
<dbReference type="EMBL" id="CAJJDP010000081">
    <property type="protein sequence ID" value="CAD8183993.1"/>
    <property type="molecule type" value="Genomic_DNA"/>
</dbReference>
<reference evidence="6" key="1">
    <citation type="submission" date="2021-01" db="EMBL/GenBank/DDBJ databases">
        <authorList>
            <consortium name="Genoscope - CEA"/>
            <person name="William W."/>
        </authorList>
    </citation>
    <scope>NUCLEOTIDE SEQUENCE</scope>
</reference>